<reference evidence="2" key="1">
    <citation type="journal article" date="2007" name="PLoS ONE">
        <title>The first genome sequence of an elite grapevine cultivar (Pinot noir Vitis vinifera L.): coping with a highly heterozygous genome.</title>
        <authorList>
            <person name="Velasco R."/>
            <person name="Zharkikh A."/>
            <person name="Troggio M."/>
            <person name="Cartwright D.A."/>
            <person name="Cestaro A."/>
            <person name="Pruss D."/>
            <person name="Pindo M."/>
            <person name="FitzGerald L.M."/>
            <person name="Vezzulli S."/>
            <person name="Reid J."/>
            <person name="Malacarne G."/>
            <person name="Iliev D."/>
            <person name="Coppola G."/>
            <person name="Wardell B."/>
            <person name="Micheletti D."/>
            <person name="Macalma T."/>
            <person name="Facci M."/>
            <person name="Mitchell J.T."/>
            <person name="Perazzolli M."/>
            <person name="Eldredge G."/>
            <person name="Gatto P."/>
            <person name="Oyzerski R."/>
            <person name="Moretto M."/>
            <person name="Gutin N."/>
            <person name="Stefanini M."/>
            <person name="Chen Y."/>
            <person name="Segala C."/>
            <person name="Davenport C."/>
            <person name="Dematte L."/>
            <person name="Mraz A."/>
            <person name="Battilana J."/>
            <person name="Stormo K."/>
            <person name="Costa F."/>
            <person name="Tao Q."/>
            <person name="Si-Ammour A."/>
            <person name="Harkins T."/>
            <person name="Lackey A."/>
            <person name="Perbost C."/>
            <person name="Taillon B."/>
            <person name="Stella A."/>
            <person name="Solovyev V."/>
            <person name="Fawcett J.A."/>
            <person name="Sterck L."/>
            <person name="Vandepoele K."/>
            <person name="Grando S.M."/>
            <person name="Toppo S."/>
            <person name="Moser C."/>
            <person name="Lanchbury J."/>
            <person name="Bogden R."/>
            <person name="Skolnick M."/>
            <person name="Sgaramella V."/>
            <person name="Bhatnagar S.K."/>
            <person name="Fontana P."/>
            <person name="Gutin A."/>
            <person name="Van de Peer Y."/>
            <person name="Salamini F."/>
            <person name="Viola R."/>
        </authorList>
    </citation>
    <scope>NUCLEOTIDE SEQUENCE</scope>
</reference>
<protein>
    <submittedName>
        <fullName evidence="2">Uncharacterized protein</fullName>
    </submittedName>
</protein>
<sequence>MAFEATTPEDGRLRRWRRRPRRGSSRRGRRAGRHQRLRERRFELRQRRRTPKAAPASPHARGRVDFETLVMALEGAWVAMHVWKMGMNKMDENGDGFCKWFHGSSWIW</sequence>
<proteinExistence type="predicted"/>
<evidence type="ECO:0000313" key="2">
    <source>
        <dbReference type="EMBL" id="CAN66636.1"/>
    </source>
</evidence>
<accession>A5AEL0</accession>
<dbReference type="EMBL" id="AM424630">
    <property type="protein sequence ID" value="CAN66636.1"/>
    <property type="molecule type" value="Genomic_DNA"/>
</dbReference>
<gene>
    <name evidence="2" type="ORF">VITISV_011520</name>
</gene>
<organism evidence="2">
    <name type="scientific">Vitis vinifera</name>
    <name type="common">Grape</name>
    <dbReference type="NCBI Taxonomy" id="29760"/>
    <lineage>
        <taxon>Eukaryota</taxon>
        <taxon>Viridiplantae</taxon>
        <taxon>Streptophyta</taxon>
        <taxon>Embryophyta</taxon>
        <taxon>Tracheophyta</taxon>
        <taxon>Spermatophyta</taxon>
        <taxon>Magnoliopsida</taxon>
        <taxon>eudicotyledons</taxon>
        <taxon>Gunneridae</taxon>
        <taxon>Pentapetalae</taxon>
        <taxon>rosids</taxon>
        <taxon>Vitales</taxon>
        <taxon>Vitaceae</taxon>
        <taxon>Viteae</taxon>
        <taxon>Vitis</taxon>
    </lineage>
</organism>
<feature type="region of interest" description="Disordered" evidence="1">
    <location>
        <begin position="1"/>
        <end position="61"/>
    </location>
</feature>
<name>A5AEL0_VITVI</name>
<evidence type="ECO:0000256" key="1">
    <source>
        <dbReference type="SAM" id="MobiDB-lite"/>
    </source>
</evidence>
<feature type="compositionally biased region" description="Basic residues" evidence="1">
    <location>
        <begin position="14"/>
        <end position="39"/>
    </location>
</feature>
<dbReference type="AlphaFoldDB" id="A5AEL0"/>